<dbReference type="InterPro" id="IPR045069">
    <property type="entry name" value="MATE_euk"/>
</dbReference>
<dbReference type="GO" id="GO:0016020">
    <property type="term" value="C:membrane"/>
    <property type="evidence" value="ECO:0007669"/>
    <property type="project" value="UniProtKB-SubCell"/>
</dbReference>
<dbReference type="EMBL" id="BEGY01000108">
    <property type="protein sequence ID" value="GAX83841.1"/>
    <property type="molecule type" value="Genomic_DNA"/>
</dbReference>
<keyword evidence="9" id="KW-1185">Reference proteome</keyword>
<comment type="similarity">
    <text evidence="2 6">Belongs to the multi antimicrobial extrusion (MATE) (TC 2.A.66.1) family.</text>
</comment>
<comment type="subcellular location">
    <subcellularLocation>
        <location evidence="1">Membrane</location>
        <topology evidence="1">Multi-pass membrane protein</topology>
    </subcellularLocation>
</comment>
<evidence type="ECO:0000256" key="5">
    <source>
        <dbReference type="ARBA" id="ARBA00023136"/>
    </source>
</evidence>
<dbReference type="Pfam" id="PF01554">
    <property type="entry name" value="MatE"/>
    <property type="match status" value="2"/>
</dbReference>
<protein>
    <recommendedName>
        <fullName evidence="6">Protein DETOXIFICATION</fullName>
    </recommendedName>
    <alternativeName>
        <fullName evidence="6">Multidrug and toxic compound extrusion protein</fullName>
    </alternativeName>
</protein>
<evidence type="ECO:0000256" key="7">
    <source>
        <dbReference type="SAM" id="MobiDB-lite"/>
    </source>
</evidence>
<reference evidence="8 9" key="1">
    <citation type="submission" date="2017-08" db="EMBL/GenBank/DDBJ databases">
        <title>Acidophilic green algal genome provides insights into adaptation to an acidic environment.</title>
        <authorList>
            <person name="Hirooka S."/>
            <person name="Hirose Y."/>
            <person name="Kanesaki Y."/>
            <person name="Higuchi S."/>
            <person name="Fujiwara T."/>
            <person name="Onuma R."/>
            <person name="Era A."/>
            <person name="Ohbayashi R."/>
            <person name="Uzuka A."/>
            <person name="Nozaki H."/>
            <person name="Yoshikawa H."/>
            <person name="Miyagishima S.Y."/>
        </authorList>
    </citation>
    <scope>NUCLEOTIDE SEQUENCE [LARGE SCALE GENOMIC DNA]</scope>
    <source>
        <strain evidence="8 9">NIES-2499</strain>
    </source>
</reference>
<feature type="transmembrane region" description="Helical" evidence="6">
    <location>
        <begin position="507"/>
        <end position="528"/>
    </location>
</feature>
<organism evidence="8 9">
    <name type="scientific">Chlamydomonas eustigma</name>
    <dbReference type="NCBI Taxonomy" id="1157962"/>
    <lineage>
        <taxon>Eukaryota</taxon>
        <taxon>Viridiplantae</taxon>
        <taxon>Chlorophyta</taxon>
        <taxon>core chlorophytes</taxon>
        <taxon>Chlorophyceae</taxon>
        <taxon>CS clade</taxon>
        <taxon>Chlamydomonadales</taxon>
        <taxon>Chlamydomonadaceae</taxon>
        <taxon>Chlamydomonas</taxon>
    </lineage>
</organism>
<evidence type="ECO:0000313" key="9">
    <source>
        <dbReference type="Proteomes" id="UP000232323"/>
    </source>
</evidence>
<feature type="transmembrane region" description="Helical" evidence="6">
    <location>
        <begin position="157"/>
        <end position="176"/>
    </location>
</feature>
<dbReference type="OrthoDB" id="2126698at2759"/>
<feature type="region of interest" description="Disordered" evidence="7">
    <location>
        <begin position="250"/>
        <end position="283"/>
    </location>
</feature>
<keyword evidence="4 6" id="KW-1133">Transmembrane helix</keyword>
<evidence type="ECO:0000256" key="3">
    <source>
        <dbReference type="ARBA" id="ARBA00022692"/>
    </source>
</evidence>
<accession>A0A250XL62</accession>
<dbReference type="GO" id="GO:1990961">
    <property type="term" value="P:xenobiotic detoxification by transmembrane export across the plasma membrane"/>
    <property type="evidence" value="ECO:0007669"/>
    <property type="project" value="InterPro"/>
</dbReference>
<dbReference type="AlphaFoldDB" id="A0A250XL62"/>
<keyword evidence="5 6" id="KW-0472">Membrane</keyword>
<dbReference type="CDD" id="cd13132">
    <property type="entry name" value="MATE_eukaryotic"/>
    <property type="match status" value="1"/>
</dbReference>
<feature type="transmembrane region" description="Helical" evidence="6">
    <location>
        <begin position="183"/>
        <end position="208"/>
    </location>
</feature>
<gene>
    <name evidence="8" type="ORF">CEUSTIGMA_g11265.t1</name>
</gene>
<keyword evidence="3 6" id="KW-0812">Transmembrane</keyword>
<evidence type="ECO:0000256" key="2">
    <source>
        <dbReference type="ARBA" id="ARBA00010199"/>
    </source>
</evidence>
<evidence type="ECO:0000313" key="8">
    <source>
        <dbReference type="EMBL" id="GAX83841.1"/>
    </source>
</evidence>
<dbReference type="PANTHER" id="PTHR11206">
    <property type="entry name" value="MULTIDRUG RESISTANCE PROTEIN"/>
    <property type="match status" value="1"/>
</dbReference>
<evidence type="ECO:0000256" key="4">
    <source>
        <dbReference type="ARBA" id="ARBA00022989"/>
    </source>
</evidence>
<dbReference type="InterPro" id="IPR002528">
    <property type="entry name" value="MATE_fam"/>
</dbReference>
<dbReference type="GO" id="GO:0042910">
    <property type="term" value="F:xenobiotic transmembrane transporter activity"/>
    <property type="evidence" value="ECO:0007669"/>
    <property type="project" value="InterPro"/>
</dbReference>
<name>A0A250XL62_9CHLO</name>
<sequence>MADKSELSDDASVRSTDQFSRKLYSWASIWTELKVLVNLSAPTIIQGAAQQGLLFTDQIFLGHLGTVPLAASALGTTYSNVFWFFLLGASTALDTLGAQAYGANNHTALITVTFTATVVLSVITAISSVCLCFGQQVAQYIFAQEADVARLVGQYCWGLMPGMWPLFLSLVLMKYLQTQNMMLAPAVTTLISFVLNIGFNAGFIAWFGFVGAPLATTMSRLVQFLLLSYIVYRYECKRVHDGASRMNDNFNDTSRLEDGSSTLSSESKTEMQPLTSPEDSSYPSAFEKSQVLRKQPSWFKKVSSFKELSRQINSASSHLGLRELLWGSNVQSISLRSMLSYFIAQSKAAVRPVVLSHFLKLALPGGFMLAFEAGAFDFTTGMAGHLGSPVLTAAHSAMFGFIYLAYCSFPYAIATAATIRTGNLLGANDPDLARMSSFLSIAASMSFMTLIAIIILSCRNVVGYVFSSDPSVVANVAKIAPYAALFQISDGILGPGQGILRACGRQIALMVNTIIGFWLAGILLGYLLAFKAGLGLMGLWIGLACGDWVTALLHGGTFLLINWRKEAAKAVANLQGIKEEHAGAVEYSCKAADLEVTCIAQGSNGSCLHHNDEGHIHESMIVATVGKKVPDESISERV</sequence>
<evidence type="ECO:0000256" key="1">
    <source>
        <dbReference type="ARBA" id="ARBA00004141"/>
    </source>
</evidence>
<feature type="transmembrane region" description="Helical" evidence="6">
    <location>
        <begin position="401"/>
        <end position="419"/>
    </location>
</feature>
<comment type="caution">
    <text evidence="6">Lacks conserved residue(s) required for the propagation of feature annotation.</text>
</comment>
<feature type="transmembrane region" description="Helical" evidence="6">
    <location>
        <begin position="108"/>
        <end position="137"/>
    </location>
</feature>
<evidence type="ECO:0000256" key="6">
    <source>
        <dbReference type="RuleBase" id="RU004914"/>
    </source>
</evidence>
<feature type="transmembrane region" description="Helical" evidence="6">
    <location>
        <begin position="439"/>
        <end position="458"/>
    </location>
</feature>
<feature type="transmembrane region" description="Helical" evidence="6">
    <location>
        <begin position="540"/>
        <end position="561"/>
    </location>
</feature>
<dbReference type="Proteomes" id="UP000232323">
    <property type="component" value="Unassembled WGS sequence"/>
</dbReference>
<comment type="caution">
    <text evidence="8">The sequence shown here is derived from an EMBL/GenBank/DDBJ whole genome shotgun (WGS) entry which is preliminary data.</text>
</comment>
<dbReference type="GO" id="GO:0015297">
    <property type="term" value="F:antiporter activity"/>
    <property type="evidence" value="ECO:0007669"/>
    <property type="project" value="InterPro"/>
</dbReference>
<proteinExistence type="inferred from homology"/>
<feature type="transmembrane region" description="Helical" evidence="6">
    <location>
        <begin position="81"/>
        <end position="101"/>
    </location>
</feature>
<dbReference type="STRING" id="1157962.A0A250XL62"/>